<proteinExistence type="inferred from homology"/>
<dbReference type="GO" id="GO:0005506">
    <property type="term" value="F:iron ion binding"/>
    <property type="evidence" value="ECO:0007669"/>
    <property type="project" value="InterPro"/>
</dbReference>
<dbReference type="PANTHER" id="PTHR24287">
    <property type="entry name" value="P450, PUTATIVE (EUROFUNG)-RELATED"/>
    <property type="match status" value="1"/>
</dbReference>
<dbReference type="GeneID" id="22588209"/>
<dbReference type="InterPro" id="IPR036396">
    <property type="entry name" value="Cyt_P450_sf"/>
</dbReference>
<evidence type="ECO:0000256" key="2">
    <source>
        <dbReference type="ARBA" id="ARBA00010617"/>
    </source>
</evidence>
<organism evidence="7 8">
    <name type="scientific">Paracoccidioides brasiliensis (strain Pb18)</name>
    <dbReference type="NCBI Taxonomy" id="502780"/>
    <lineage>
        <taxon>Eukaryota</taxon>
        <taxon>Fungi</taxon>
        <taxon>Dikarya</taxon>
        <taxon>Ascomycota</taxon>
        <taxon>Pezizomycotina</taxon>
        <taxon>Eurotiomycetes</taxon>
        <taxon>Eurotiomycetidae</taxon>
        <taxon>Onygenales</taxon>
        <taxon>Ajellomycetaceae</taxon>
        <taxon>Paracoccidioides</taxon>
    </lineage>
</organism>
<dbReference type="SUPFAM" id="SSF48264">
    <property type="entry name" value="Cytochrome P450"/>
    <property type="match status" value="1"/>
</dbReference>
<dbReference type="VEuPathDB" id="FungiDB:PADG_12312"/>
<keyword evidence="8" id="KW-1185">Reference proteome</keyword>
<name>A0A0A0HTJ0_PARBD</name>
<dbReference type="InterPro" id="IPR047146">
    <property type="entry name" value="Cyt_P450_E_CYP52_fungi"/>
</dbReference>
<dbReference type="OMA" id="HQMAMEN"/>
<dbReference type="eggNOG" id="ENOG502T31S">
    <property type="taxonomic scope" value="Eukaryota"/>
</dbReference>
<dbReference type="GO" id="GO:0020037">
    <property type="term" value="F:heme binding"/>
    <property type="evidence" value="ECO:0007669"/>
    <property type="project" value="InterPro"/>
</dbReference>
<dbReference type="PANTHER" id="PTHR24287:SF5">
    <property type="entry name" value="P450, PUTATIVE (EUROFUNG)-RELATED"/>
    <property type="match status" value="1"/>
</dbReference>
<dbReference type="GO" id="GO:0004497">
    <property type="term" value="F:monooxygenase activity"/>
    <property type="evidence" value="ECO:0007669"/>
    <property type="project" value="UniProtKB-KW"/>
</dbReference>
<reference evidence="7 8" key="1">
    <citation type="journal article" date="2011" name="PLoS Genet.">
        <title>Comparative genomic analysis of human fungal pathogens causing paracoccidioidomycosis.</title>
        <authorList>
            <person name="Desjardins C.A."/>
            <person name="Champion M.D."/>
            <person name="Holder J.W."/>
            <person name="Muszewska A."/>
            <person name="Goldberg J."/>
            <person name="Bailao A.M."/>
            <person name="Brigido M.M."/>
            <person name="Ferreira M.E."/>
            <person name="Garcia A.M."/>
            <person name="Grynberg M."/>
            <person name="Gujja S."/>
            <person name="Heiman D.I."/>
            <person name="Henn M.R."/>
            <person name="Kodira C.D."/>
            <person name="Leon-Narvaez H."/>
            <person name="Longo L.V."/>
            <person name="Ma L.J."/>
            <person name="Malavazi I."/>
            <person name="Matsuo A.L."/>
            <person name="Morais F.V."/>
            <person name="Pereira M."/>
            <person name="Rodriguez-Brito S."/>
            <person name="Sakthikumar S."/>
            <person name="Salem-Izacc S.M."/>
            <person name="Sykes S.M."/>
            <person name="Teixeira M.M."/>
            <person name="Vallejo M.C."/>
            <person name="Walter M.E."/>
            <person name="Yandava C."/>
            <person name="Young S."/>
            <person name="Zeng Q."/>
            <person name="Zucker J."/>
            <person name="Felipe M.S."/>
            <person name="Goldman G.H."/>
            <person name="Haas B.J."/>
            <person name="McEwen J.G."/>
            <person name="Nino-Vega G."/>
            <person name="Puccia R."/>
            <person name="San-Blas G."/>
            <person name="Soares C.M."/>
            <person name="Birren B.W."/>
            <person name="Cuomo C.A."/>
        </authorList>
    </citation>
    <scope>NUCLEOTIDE SEQUENCE [LARGE SCALE GENOMIC DNA]</scope>
    <source>
        <strain evidence="7 8">Pb18</strain>
    </source>
</reference>
<dbReference type="InterPro" id="IPR001128">
    <property type="entry name" value="Cyt_P450"/>
</dbReference>
<evidence type="ECO:0000256" key="1">
    <source>
        <dbReference type="ARBA" id="ARBA00001971"/>
    </source>
</evidence>
<dbReference type="AlphaFoldDB" id="A0A0A0HTJ0"/>
<keyword evidence="6" id="KW-0503">Monooxygenase</keyword>
<dbReference type="Pfam" id="PF00067">
    <property type="entry name" value="p450"/>
    <property type="match status" value="1"/>
</dbReference>
<dbReference type="RefSeq" id="XP_010762951.1">
    <property type="nucleotide sequence ID" value="XM_010764649.1"/>
</dbReference>
<evidence type="ECO:0000256" key="4">
    <source>
        <dbReference type="ARBA" id="ARBA00023002"/>
    </source>
</evidence>
<dbReference type="OrthoDB" id="1470350at2759"/>
<dbReference type="InParanoid" id="A0A0A0HTJ0"/>
<evidence type="ECO:0000256" key="3">
    <source>
        <dbReference type="ARBA" id="ARBA00022723"/>
    </source>
</evidence>
<evidence type="ECO:0000313" key="8">
    <source>
        <dbReference type="Proteomes" id="UP000001628"/>
    </source>
</evidence>
<evidence type="ECO:0000256" key="5">
    <source>
        <dbReference type="ARBA" id="ARBA00023004"/>
    </source>
</evidence>
<dbReference type="GO" id="GO:0016705">
    <property type="term" value="F:oxidoreductase activity, acting on paired donors, with incorporation or reduction of molecular oxygen"/>
    <property type="evidence" value="ECO:0007669"/>
    <property type="project" value="InterPro"/>
</dbReference>
<evidence type="ECO:0000256" key="6">
    <source>
        <dbReference type="ARBA" id="ARBA00023033"/>
    </source>
</evidence>
<dbReference type="STRING" id="502780.A0A0A0HTJ0"/>
<sequence length="182" mass="21304">MSLFPRAVEGFDLMDLFYRLIIDVTTEFLLGQGINSLECPKGNFVDAFKEVQRFQMLVTAVRTKRSMLDAFFIYSTIQHFYLRSTYKRAIKVIDNFVLPFVRKALQFPEDELQQLSRSESSFTFLHSFALFTRDPKMIRDKIVAILLAGRDTTASTLPWTFYELSNYPKLYAKLRVEVLYFG</sequence>
<keyword evidence="3" id="KW-0479">Metal-binding</keyword>
<keyword evidence="4" id="KW-0560">Oxidoreductase</keyword>
<keyword evidence="5" id="KW-0408">Iron</keyword>
<comment type="similarity">
    <text evidence="2">Belongs to the cytochrome P450 family.</text>
</comment>
<accession>A0A0A0HTJ0</accession>
<dbReference type="KEGG" id="pbn:PADG_12312"/>
<dbReference type="Gene3D" id="1.10.630.10">
    <property type="entry name" value="Cytochrome P450"/>
    <property type="match status" value="1"/>
</dbReference>
<dbReference type="HOGENOM" id="CLU_1482436_0_0_1"/>
<evidence type="ECO:0000313" key="7">
    <source>
        <dbReference type="EMBL" id="KGM91628.1"/>
    </source>
</evidence>
<gene>
    <name evidence="7" type="ORF">PADG_12312</name>
</gene>
<protein>
    <submittedName>
        <fullName evidence="7">Uncharacterized protein</fullName>
    </submittedName>
</protein>
<dbReference type="Proteomes" id="UP000001628">
    <property type="component" value="Unassembled WGS sequence"/>
</dbReference>
<comment type="cofactor">
    <cofactor evidence="1">
        <name>heme</name>
        <dbReference type="ChEBI" id="CHEBI:30413"/>
    </cofactor>
</comment>
<dbReference type="EMBL" id="KN275967">
    <property type="protein sequence ID" value="KGM91628.1"/>
    <property type="molecule type" value="Genomic_DNA"/>
</dbReference>